<feature type="region of interest" description="Disordered" evidence="2">
    <location>
        <begin position="41"/>
        <end position="63"/>
    </location>
</feature>
<evidence type="ECO:0000313" key="4">
    <source>
        <dbReference type="EMBL" id="KAK5895404.1"/>
    </source>
</evidence>
<keyword evidence="5" id="KW-1185">Reference proteome</keyword>
<dbReference type="SUPFAM" id="SSF50923">
    <property type="entry name" value="Hemopexin-like domain"/>
    <property type="match status" value="1"/>
</dbReference>
<dbReference type="SUPFAM" id="SSF47090">
    <property type="entry name" value="PGBD-like"/>
    <property type="match status" value="1"/>
</dbReference>
<dbReference type="AlphaFoldDB" id="A0AAN8H0Z9"/>
<dbReference type="SUPFAM" id="SSF55486">
    <property type="entry name" value="Metalloproteases ('zincins'), catalytic domain"/>
    <property type="match status" value="1"/>
</dbReference>
<dbReference type="Proteomes" id="UP001335648">
    <property type="component" value="Unassembled WGS sequence"/>
</dbReference>
<dbReference type="Pfam" id="PF00045">
    <property type="entry name" value="Hemopexin"/>
    <property type="match status" value="1"/>
</dbReference>
<evidence type="ECO:0000313" key="5">
    <source>
        <dbReference type="Proteomes" id="UP001335648"/>
    </source>
</evidence>
<sequence>MEFLLELMGLLVLMSCFWTESRRLHRSPGVFKEVRLPERPAAQWRKAPSASRDEGRPEKATQLQVSGRVDAATLRMMRNPRCGEEDPFRFHTYRVLGQVLAHADAPEGSLRQRRGLDGGQELGVQPEDCGRHLGLGHSQHYSAVMGPVYSGYRVHFKLHPDDIQAHMVISKIREAGEAPSSQKESFGTGGRSGPLRFPCGCCDDFGPQQKTFVFRVGFVWTVSSSGSTPPRLTSDLWTELPGGLSVAVTSQRSGKTYFLKENRVWRSSGFKLDHGFPRKLSNIPANIDAAFYQQETHLHQRLRILAVG</sequence>
<organism evidence="4 5">
    <name type="scientific">Champsocephalus esox</name>
    <name type="common">pike icefish</name>
    <dbReference type="NCBI Taxonomy" id="159716"/>
    <lineage>
        <taxon>Eukaryota</taxon>
        <taxon>Metazoa</taxon>
        <taxon>Chordata</taxon>
        <taxon>Craniata</taxon>
        <taxon>Vertebrata</taxon>
        <taxon>Euteleostomi</taxon>
        <taxon>Actinopterygii</taxon>
        <taxon>Neopterygii</taxon>
        <taxon>Teleostei</taxon>
        <taxon>Neoteleostei</taxon>
        <taxon>Acanthomorphata</taxon>
        <taxon>Eupercaria</taxon>
        <taxon>Perciformes</taxon>
        <taxon>Notothenioidei</taxon>
        <taxon>Channichthyidae</taxon>
        <taxon>Champsocephalus</taxon>
    </lineage>
</organism>
<dbReference type="PANTHER" id="PTHR10201:SF331">
    <property type="entry name" value="MATRIX METALLOPROTEINASE-14-LIKE ISOFORM X1"/>
    <property type="match status" value="1"/>
</dbReference>
<comment type="caution">
    <text evidence="4">The sequence shown here is derived from an EMBL/GenBank/DDBJ whole genome shotgun (WGS) entry which is preliminary data.</text>
</comment>
<feature type="signal peptide" evidence="3">
    <location>
        <begin position="1"/>
        <end position="21"/>
    </location>
</feature>
<dbReference type="InterPro" id="IPR036366">
    <property type="entry name" value="PGBDSf"/>
</dbReference>
<name>A0AAN8H0Z9_9TELE</name>
<feature type="chain" id="PRO_5043033760" evidence="3">
    <location>
        <begin position="22"/>
        <end position="308"/>
    </location>
</feature>
<keyword evidence="3" id="KW-0732">Signal</keyword>
<evidence type="ECO:0000256" key="2">
    <source>
        <dbReference type="SAM" id="MobiDB-lite"/>
    </source>
</evidence>
<dbReference type="GO" id="GO:0005615">
    <property type="term" value="C:extracellular space"/>
    <property type="evidence" value="ECO:0007669"/>
    <property type="project" value="TreeGrafter"/>
</dbReference>
<dbReference type="InterPro" id="IPR024079">
    <property type="entry name" value="MetalloPept_cat_dom_sf"/>
</dbReference>
<protein>
    <submittedName>
        <fullName evidence="4">Uncharacterized protein</fullName>
    </submittedName>
</protein>
<dbReference type="PROSITE" id="PS51642">
    <property type="entry name" value="HEMOPEXIN_2"/>
    <property type="match status" value="1"/>
</dbReference>
<dbReference type="InterPro" id="IPR018487">
    <property type="entry name" value="Hemopexin-like_repeat"/>
</dbReference>
<reference evidence="4 5" key="1">
    <citation type="journal article" date="2023" name="Mol. Biol. Evol.">
        <title>Genomics of Secondarily Temperate Adaptation in the Only Non-Antarctic Icefish.</title>
        <authorList>
            <person name="Rivera-Colon A.G."/>
            <person name="Rayamajhi N."/>
            <person name="Minhas B.F."/>
            <person name="Madrigal G."/>
            <person name="Bilyk K.T."/>
            <person name="Yoon V."/>
            <person name="Hune M."/>
            <person name="Gregory S."/>
            <person name="Cheng C.H.C."/>
            <person name="Catchen J.M."/>
        </authorList>
    </citation>
    <scope>NUCLEOTIDE SEQUENCE [LARGE SCALE GENOMIC DNA]</scope>
    <source>
        <strain evidence="4">JC2023a</strain>
    </source>
</reference>
<dbReference type="GO" id="GO:0030574">
    <property type="term" value="P:collagen catabolic process"/>
    <property type="evidence" value="ECO:0007669"/>
    <property type="project" value="TreeGrafter"/>
</dbReference>
<proteinExistence type="predicted"/>
<dbReference type="InterPro" id="IPR036375">
    <property type="entry name" value="Hemopexin-like_dom_sf"/>
</dbReference>
<dbReference type="GO" id="GO:0004222">
    <property type="term" value="F:metalloendopeptidase activity"/>
    <property type="evidence" value="ECO:0007669"/>
    <property type="project" value="TreeGrafter"/>
</dbReference>
<gene>
    <name evidence="4" type="ORF">CesoFtcFv8_011998</name>
</gene>
<evidence type="ECO:0000256" key="3">
    <source>
        <dbReference type="SAM" id="SignalP"/>
    </source>
</evidence>
<dbReference type="Gene3D" id="2.110.10.10">
    <property type="entry name" value="Hemopexin-like domain"/>
    <property type="match status" value="1"/>
</dbReference>
<dbReference type="EMBL" id="JAULUE010002054">
    <property type="protein sequence ID" value="KAK5895404.1"/>
    <property type="molecule type" value="Genomic_DNA"/>
</dbReference>
<dbReference type="Gene3D" id="1.10.101.10">
    <property type="entry name" value="PGBD-like superfamily/PGBD"/>
    <property type="match status" value="1"/>
</dbReference>
<dbReference type="GO" id="GO:0030198">
    <property type="term" value="P:extracellular matrix organization"/>
    <property type="evidence" value="ECO:0007669"/>
    <property type="project" value="TreeGrafter"/>
</dbReference>
<dbReference type="Gene3D" id="3.40.390.10">
    <property type="entry name" value="Collagenase (Catalytic Domain)"/>
    <property type="match status" value="1"/>
</dbReference>
<dbReference type="InterPro" id="IPR036365">
    <property type="entry name" value="PGBD-like_sf"/>
</dbReference>
<feature type="repeat" description="Hemopexin" evidence="1">
    <location>
        <begin position="241"/>
        <end position="287"/>
    </location>
</feature>
<dbReference type="PANTHER" id="PTHR10201">
    <property type="entry name" value="MATRIX METALLOPROTEINASE"/>
    <property type="match status" value="1"/>
</dbReference>
<accession>A0AAN8H0Z9</accession>
<evidence type="ECO:0000256" key="1">
    <source>
        <dbReference type="PROSITE-ProRule" id="PRU01011"/>
    </source>
</evidence>